<dbReference type="GO" id="GO:0005886">
    <property type="term" value="C:plasma membrane"/>
    <property type="evidence" value="ECO:0007669"/>
    <property type="project" value="TreeGrafter"/>
</dbReference>
<feature type="transmembrane region" description="Helical" evidence="6">
    <location>
        <begin position="286"/>
        <end position="310"/>
    </location>
</feature>
<keyword evidence="8" id="KW-1185">Reference proteome</keyword>
<dbReference type="PANTHER" id="PTHR31465">
    <property type="entry name" value="PROTEIN RTA1-RELATED"/>
    <property type="match status" value="1"/>
</dbReference>
<dbReference type="Pfam" id="PF04479">
    <property type="entry name" value="RTA1"/>
    <property type="match status" value="1"/>
</dbReference>
<feature type="transmembrane region" description="Helical" evidence="6">
    <location>
        <begin position="170"/>
        <end position="188"/>
    </location>
</feature>
<feature type="transmembrane region" description="Helical" evidence="6">
    <location>
        <begin position="69"/>
        <end position="89"/>
    </location>
</feature>
<dbReference type="InterPro" id="IPR007568">
    <property type="entry name" value="RTA1"/>
</dbReference>
<dbReference type="AlphaFoldDB" id="A0A420Y2X3"/>
<keyword evidence="3 6" id="KW-1133">Transmembrane helix</keyword>
<proteinExistence type="predicted"/>
<evidence type="ECO:0000256" key="6">
    <source>
        <dbReference type="SAM" id="Phobius"/>
    </source>
</evidence>
<dbReference type="GO" id="GO:0000324">
    <property type="term" value="C:fungal-type vacuole"/>
    <property type="evidence" value="ECO:0007669"/>
    <property type="project" value="TreeGrafter"/>
</dbReference>
<evidence type="ECO:0008006" key="9">
    <source>
        <dbReference type="Google" id="ProtNLM"/>
    </source>
</evidence>
<keyword evidence="4 6" id="KW-0472">Membrane</keyword>
<dbReference type="OrthoDB" id="4521223at2759"/>
<evidence type="ECO:0000256" key="3">
    <source>
        <dbReference type="ARBA" id="ARBA00022989"/>
    </source>
</evidence>
<evidence type="ECO:0000313" key="7">
    <source>
        <dbReference type="EMBL" id="RKU42231.1"/>
    </source>
</evidence>
<comment type="caution">
    <text evidence="7">The sequence shown here is derived from an EMBL/GenBank/DDBJ whole genome shotgun (WGS) entry which is preliminary data.</text>
</comment>
<organism evidence="7 8">
    <name type="scientific">Coniochaeta pulveracea</name>
    <dbReference type="NCBI Taxonomy" id="177199"/>
    <lineage>
        <taxon>Eukaryota</taxon>
        <taxon>Fungi</taxon>
        <taxon>Dikarya</taxon>
        <taxon>Ascomycota</taxon>
        <taxon>Pezizomycotina</taxon>
        <taxon>Sordariomycetes</taxon>
        <taxon>Sordariomycetidae</taxon>
        <taxon>Coniochaetales</taxon>
        <taxon>Coniochaetaceae</taxon>
        <taxon>Coniochaeta</taxon>
    </lineage>
</organism>
<dbReference type="PANTHER" id="PTHR31465:SF9">
    <property type="entry name" value="SPHINGOID LONG-CHAIN BASE TRANSPORTER RSB1"/>
    <property type="match status" value="1"/>
</dbReference>
<evidence type="ECO:0000256" key="4">
    <source>
        <dbReference type="ARBA" id="ARBA00023136"/>
    </source>
</evidence>
<feature type="transmembrane region" description="Helical" evidence="6">
    <location>
        <begin position="249"/>
        <end position="266"/>
    </location>
</feature>
<name>A0A420Y2X3_9PEZI</name>
<comment type="subcellular location">
    <subcellularLocation>
        <location evidence="1">Membrane</location>
        <topology evidence="1">Multi-pass membrane protein</topology>
    </subcellularLocation>
</comment>
<evidence type="ECO:0000256" key="1">
    <source>
        <dbReference type="ARBA" id="ARBA00004141"/>
    </source>
</evidence>
<dbReference type="STRING" id="177199.A0A420Y2X3"/>
<reference evidence="7 8" key="1">
    <citation type="submission" date="2018-08" db="EMBL/GenBank/DDBJ databases">
        <title>Draft genome of the lignicolous fungus Coniochaeta pulveracea.</title>
        <authorList>
            <person name="Borstlap C.J."/>
            <person name="De Witt R.N."/>
            <person name="Botha A."/>
            <person name="Volschenk H."/>
        </authorList>
    </citation>
    <scope>NUCLEOTIDE SEQUENCE [LARGE SCALE GENOMIC DNA]</scope>
    <source>
        <strain evidence="7 8">CAB683</strain>
    </source>
</reference>
<keyword evidence="2 6" id="KW-0812">Transmembrane</keyword>
<feature type="transmembrane region" description="Helical" evidence="6">
    <location>
        <begin position="208"/>
        <end position="229"/>
    </location>
</feature>
<evidence type="ECO:0000256" key="2">
    <source>
        <dbReference type="ARBA" id="ARBA00022692"/>
    </source>
</evidence>
<accession>A0A420Y2X3</accession>
<protein>
    <recommendedName>
        <fullName evidence="9">Parasitic phase-specific protein PSP-1</fullName>
    </recommendedName>
</protein>
<feature type="compositionally biased region" description="Low complexity" evidence="5">
    <location>
        <begin position="26"/>
        <end position="39"/>
    </location>
</feature>
<gene>
    <name evidence="7" type="ORF">DL546_001879</name>
</gene>
<feature type="region of interest" description="Disordered" evidence="5">
    <location>
        <begin position="1"/>
        <end position="39"/>
    </location>
</feature>
<evidence type="ECO:0000313" key="8">
    <source>
        <dbReference type="Proteomes" id="UP000275385"/>
    </source>
</evidence>
<dbReference type="Proteomes" id="UP000275385">
    <property type="component" value="Unassembled WGS sequence"/>
</dbReference>
<dbReference type="EMBL" id="QVQW01000059">
    <property type="protein sequence ID" value="RKU42231.1"/>
    <property type="molecule type" value="Genomic_DNA"/>
</dbReference>
<feature type="transmembrane region" description="Helical" evidence="6">
    <location>
        <begin position="127"/>
        <end position="150"/>
    </location>
</feature>
<evidence type="ECO:0000256" key="5">
    <source>
        <dbReference type="SAM" id="MobiDB-lite"/>
    </source>
</evidence>
<sequence>MFRHNTIHTTTTTENPHYHHSISREPQPFSSASTMSSSEPPLIPFGPDSTCTLALCPITDSVYRYRPSLPANSVFIALYSLLLVAHLYLGHRWKGARWFMWCMVAGCLDEIVGYAGRVMMWHNPFNFAAFMIQIVCVTTAPVFFCAGIYVTLARTINAFNPTLSRIQPSLFYKIFIPADIVSLILQGVGGGMSSSSSGRSQTAIDLALAGLGFQVFTLVVFSALFIDYLARFARTPAAKSVLDARMKTFLGFLGLAIVLILARCAFRVDELSEGYGGPLVAREGLFIGLEGVLIVLATLALCVGHPGFAFGRVERDKDILSSAESATIVVTEKK</sequence>